<sequence length="76" mass="8553">MLSRCARGSRRVLGMSILLLLSVHCTAGPNKRMAMPQVGAHIVKNPTLHDARCTNVFEDHIELHCMMDYWTISFIG</sequence>
<organism evidence="2">
    <name type="scientific">Anopheles darlingi</name>
    <name type="common">Mosquito</name>
    <dbReference type="NCBI Taxonomy" id="43151"/>
    <lineage>
        <taxon>Eukaryota</taxon>
        <taxon>Metazoa</taxon>
        <taxon>Ecdysozoa</taxon>
        <taxon>Arthropoda</taxon>
        <taxon>Hexapoda</taxon>
        <taxon>Insecta</taxon>
        <taxon>Pterygota</taxon>
        <taxon>Neoptera</taxon>
        <taxon>Endopterygota</taxon>
        <taxon>Diptera</taxon>
        <taxon>Nematocera</taxon>
        <taxon>Culicoidea</taxon>
        <taxon>Culicidae</taxon>
        <taxon>Anophelinae</taxon>
        <taxon>Anopheles</taxon>
    </lineage>
</organism>
<dbReference type="AlphaFoldDB" id="A0A2M4DI87"/>
<evidence type="ECO:0000256" key="1">
    <source>
        <dbReference type="SAM" id="SignalP"/>
    </source>
</evidence>
<reference evidence="2" key="1">
    <citation type="submission" date="2018-01" db="EMBL/GenBank/DDBJ databases">
        <title>An insight into the sialome of Amazonian anophelines.</title>
        <authorList>
            <person name="Ribeiro J.M."/>
            <person name="Scarpassa V."/>
            <person name="Calvo E."/>
        </authorList>
    </citation>
    <scope>NUCLEOTIDE SEQUENCE</scope>
</reference>
<feature type="chain" id="PRO_5014928244" evidence="1">
    <location>
        <begin position="28"/>
        <end position="76"/>
    </location>
</feature>
<accession>A0A2M4DI87</accession>
<keyword evidence="1" id="KW-0732">Signal</keyword>
<protein>
    <submittedName>
        <fullName evidence="2">Putative secreted protein</fullName>
    </submittedName>
</protein>
<feature type="signal peptide" evidence="1">
    <location>
        <begin position="1"/>
        <end position="27"/>
    </location>
</feature>
<proteinExistence type="predicted"/>
<evidence type="ECO:0000313" key="2">
    <source>
        <dbReference type="EMBL" id="MBW77276.1"/>
    </source>
</evidence>
<dbReference type="EMBL" id="GGFL01013098">
    <property type="protein sequence ID" value="MBW77276.1"/>
    <property type="molecule type" value="Transcribed_RNA"/>
</dbReference>
<name>A0A2M4DI87_ANODA</name>